<gene>
    <name evidence="1" type="ORF">A2938_03095</name>
</gene>
<organism evidence="1 2">
    <name type="scientific">Candidatus Taylorbacteria bacterium RIFCSPLOWO2_01_FULL_48_100</name>
    <dbReference type="NCBI Taxonomy" id="1802322"/>
    <lineage>
        <taxon>Bacteria</taxon>
        <taxon>Candidatus Tayloriibacteriota</taxon>
    </lineage>
</organism>
<name>A0A1G2ND49_9BACT</name>
<evidence type="ECO:0008006" key="3">
    <source>
        <dbReference type="Google" id="ProtNLM"/>
    </source>
</evidence>
<accession>A0A1G2ND49</accession>
<dbReference type="EMBL" id="MHSA01000019">
    <property type="protein sequence ID" value="OHA34035.1"/>
    <property type="molecule type" value="Genomic_DNA"/>
</dbReference>
<sequence length="387" mass="42211">MQWFSFGEKGKKFLIIDIASGSVGAAVVRIARDARPIILFTAREAIAPAEELTPEHFFSATLHALKELCTHLFKLYRSEMAGVERAHLFLRAPWVVSKTRSVRAEFSEPSVITEALLSSVIREAENGITENFRAAHREVASAVRVVEKKITEFRVNGYAVASALDKEARTLELTLLESFAPENAIVKFDTLFDSLTHAPREYHAGAAAAHGALSASTTEERGDALTMCVGSEATELCVERNEILQEVISVPVGVRTVARGAVGEGVFDSVSSAESFLRAASVQTLSDTRRVSVESARDGAGERLKRTITDTLAPKIKNGFSPARAIVLCDEKDVSLCEQVFPLQMKFTVRGAETFSNSVVSMRHAILDTFLSADAVFVALYEEGKKL</sequence>
<proteinExistence type="predicted"/>
<evidence type="ECO:0000313" key="2">
    <source>
        <dbReference type="Proteomes" id="UP000177797"/>
    </source>
</evidence>
<dbReference type="AlphaFoldDB" id="A0A1G2ND49"/>
<evidence type="ECO:0000313" key="1">
    <source>
        <dbReference type="EMBL" id="OHA34035.1"/>
    </source>
</evidence>
<dbReference type="Proteomes" id="UP000177797">
    <property type="component" value="Unassembled WGS sequence"/>
</dbReference>
<protein>
    <recommendedName>
        <fullName evidence="3">SHS2 domain-containing protein</fullName>
    </recommendedName>
</protein>
<comment type="caution">
    <text evidence="1">The sequence shown here is derived from an EMBL/GenBank/DDBJ whole genome shotgun (WGS) entry which is preliminary data.</text>
</comment>
<reference evidence="1 2" key="1">
    <citation type="journal article" date="2016" name="Nat. Commun.">
        <title>Thousands of microbial genomes shed light on interconnected biogeochemical processes in an aquifer system.</title>
        <authorList>
            <person name="Anantharaman K."/>
            <person name="Brown C.T."/>
            <person name="Hug L.A."/>
            <person name="Sharon I."/>
            <person name="Castelle C.J."/>
            <person name="Probst A.J."/>
            <person name="Thomas B.C."/>
            <person name="Singh A."/>
            <person name="Wilkins M.J."/>
            <person name="Karaoz U."/>
            <person name="Brodie E.L."/>
            <person name="Williams K.H."/>
            <person name="Hubbard S.S."/>
            <person name="Banfield J.F."/>
        </authorList>
    </citation>
    <scope>NUCLEOTIDE SEQUENCE [LARGE SCALE GENOMIC DNA]</scope>
</reference>